<evidence type="ECO:0000256" key="1">
    <source>
        <dbReference type="SAM" id="MobiDB-lite"/>
    </source>
</evidence>
<name>A0A9W6SB42_9ACTN</name>
<keyword evidence="3" id="KW-0966">Cell projection</keyword>
<keyword evidence="2" id="KW-0812">Transmembrane</keyword>
<evidence type="ECO:0000313" key="4">
    <source>
        <dbReference type="Proteomes" id="UP001165074"/>
    </source>
</evidence>
<dbReference type="Proteomes" id="UP001165074">
    <property type="component" value="Unassembled WGS sequence"/>
</dbReference>
<feature type="region of interest" description="Disordered" evidence="1">
    <location>
        <begin position="1"/>
        <end position="27"/>
    </location>
</feature>
<proteinExistence type="predicted"/>
<reference evidence="3" key="1">
    <citation type="submission" date="2023-03" db="EMBL/GenBank/DDBJ databases">
        <title>Actinoallomurus iriomotensis NBRC 103684.</title>
        <authorList>
            <person name="Ichikawa N."/>
            <person name="Sato H."/>
            <person name="Tonouchi N."/>
        </authorList>
    </citation>
    <scope>NUCLEOTIDE SEQUENCE</scope>
    <source>
        <strain evidence="3">NBRC 103684</strain>
    </source>
</reference>
<feature type="transmembrane region" description="Helical" evidence="2">
    <location>
        <begin position="33"/>
        <end position="54"/>
    </location>
</feature>
<keyword evidence="3" id="KW-0282">Flagellum</keyword>
<keyword evidence="2" id="KW-0472">Membrane</keyword>
<keyword evidence="2" id="KW-1133">Transmembrane helix</keyword>
<keyword evidence="3" id="KW-0969">Cilium</keyword>
<protein>
    <submittedName>
        <fullName evidence="3">Flagellar protein FlgA</fullName>
    </submittedName>
</protein>
<accession>A0A9W6SB42</accession>
<gene>
    <name evidence="3" type="ORF">Airi02_071810</name>
</gene>
<feature type="compositionally biased region" description="Basic and acidic residues" evidence="1">
    <location>
        <begin position="1"/>
        <end position="11"/>
    </location>
</feature>
<feature type="region of interest" description="Disordered" evidence="1">
    <location>
        <begin position="225"/>
        <end position="269"/>
    </location>
</feature>
<evidence type="ECO:0000256" key="2">
    <source>
        <dbReference type="SAM" id="Phobius"/>
    </source>
</evidence>
<organism evidence="3 4">
    <name type="scientific">Actinoallomurus iriomotensis</name>
    <dbReference type="NCBI Taxonomy" id="478107"/>
    <lineage>
        <taxon>Bacteria</taxon>
        <taxon>Bacillati</taxon>
        <taxon>Actinomycetota</taxon>
        <taxon>Actinomycetes</taxon>
        <taxon>Streptosporangiales</taxon>
        <taxon>Thermomonosporaceae</taxon>
        <taxon>Actinoallomurus</taxon>
    </lineage>
</organism>
<sequence length="269" mass="27168">MTTSSDRKTDGRPSLGTATGQRIPVPRRERKPAMAALAVLLIVGGALISAYLVMVSGQRVPVISIAQPVAAGQRIPASALREVQVSSTGGLDYIPWGDRAKVTQTFATVTLVKGALLTNGMISTGSSVAKGSVVVGLALKPGQLPAGGLQPGDRVALYAVSSQGGQSGTQSGTVLAPVATVYDVVQPGQNDIQADQISVSVTVPVDQAPEVTQASSAGAVAVALLPAGEKAPQTAPRQTTPKQPSTQPSANESPGNPPASPRDRSTGTP</sequence>
<dbReference type="AlphaFoldDB" id="A0A9W6SB42"/>
<dbReference type="EMBL" id="BSTK01000012">
    <property type="protein sequence ID" value="GLY89252.1"/>
    <property type="molecule type" value="Genomic_DNA"/>
</dbReference>
<dbReference type="RefSeq" id="WP_285579386.1">
    <property type="nucleotide sequence ID" value="NZ_BSTK01000012.1"/>
</dbReference>
<feature type="compositionally biased region" description="Polar residues" evidence="1">
    <location>
        <begin position="235"/>
        <end position="254"/>
    </location>
</feature>
<keyword evidence="4" id="KW-1185">Reference proteome</keyword>
<evidence type="ECO:0000313" key="3">
    <source>
        <dbReference type="EMBL" id="GLY89252.1"/>
    </source>
</evidence>
<comment type="caution">
    <text evidence="3">The sequence shown here is derived from an EMBL/GenBank/DDBJ whole genome shotgun (WGS) entry which is preliminary data.</text>
</comment>